<feature type="transmembrane region" description="Helical" evidence="1">
    <location>
        <begin position="127"/>
        <end position="148"/>
    </location>
</feature>
<proteinExistence type="predicted"/>
<dbReference type="STRING" id="85968.GCA_900073015_00120"/>
<accession>A0A2G5PCY9</accession>
<sequence length="243" mass="25683">MLEQVGGVSGLIYSALPILVLVPVNSQFGLVPAVGAALGVALLVLIWRLIRRESTQPAVSGFIGVGFGALIAYLVGSAKGYFLWGIWMSALWAAVFALSVLIRRPAVGYVWSWINGHGKDWRAVRKVLLAFDLATLTWVAVFAARFVVQRYLYDADETGWLGFARVAMGVPLTAVAAVITYFVIRHAQRELARSGLSEANPAGVEAADGQVADAEVADAEVAGAEVANGQVADARAVRGDSGA</sequence>
<keyword evidence="1" id="KW-0472">Membrane</keyword>
<dbReference type="RefSeq" id="WP_090584989.1">
    <property type="nucleotide sequence ID" value="NZ_CP104302.1"/>
</dbReference>
<organism evidence="2 3">
    <name type="scientific">Mycolicibacterium brumae</name>
    <dbReference type="NCBI Taxonomy" id="85968"/>
    <lineage>
        <taxon>Bacteria</taxon>
        <taxon>Bacillati</taxon>
        <taxon>Actinomycetota</taxon>
        <taxon>Actinomycetes</taxon>
        <taxon>Mycobacteriales</taxon>
        <taxon>Mycobacteriaceae</taxon>
        <taxon>Mycolicibacterium</taxon>
    </lineage>
</organism>
<feature type="transmembrane region" description="Helical" evidence="1">
    <location>
        <begin position="81"/>
        <end position="102"/>
    </location>
</feature>
<reference evidence="2 3" key="1">
    <citation type="journal article" date="2017" name="Infect. Genet. Evol.">
        <title>The new phylogeny of the genus Mycobacterium: The old and the news.</title>
        <authorList>
            <person name="Tortoli E."/>
            <person name="Fedrizzi T."/>
            <person name="Meehan C.J."/>
            <person name="Trovato A."/>
            <person name="Grottola A."/>
            <person name="Giacobazzi E."/>
            <person name="Serpini G.F."/>
            <person name="Tagliazucchi S."/>
            <person name="Fabio A."/>
            <person name="Bettua C."/>
            <person name="Bertorelli R."/>
            <person name="Frascaro F."/>
            <person name="De Sanctis V."/>
            <person name="Pecorari M."/>
            <person name="Jousson O."/>
            <person name="Segata N."/>
            <person name="Cirillo D.M."/>
        </authorList>
    </citation>
    <scope>NUCLEOTIDE SEQUENCE [LARGE SCALE GENOMIC DNA]</scope>
    <source>
        <strain evidence="2 3">CIP1034565</strain>
    </source>
</reference>
<feature type="transmembrane region" description="Helical" evidence="1">
    <location>
        <begin position="7"/>
        <end position="24"/>
    </location>
</feature>
<feature type="transmembrane region" description="Helical" evidence="1">
    <location>
        <begin position="57"/>
        <end position="75"/>
    </location>
</feature>
<dbReference type="AlphaFoldDB" id="A0A2G5PCY9"/>
<dbReference type="OrthoDB" id="5244221at2"/>
<dbReference type="Pfam" id="PF11361">
    <property type="entry name" value="DUF3159"/>
    <property type="match status" value="1"/>
</dbReference>
<dbReference type="InterPro" id="IPR016566">
    <property type="entry name" value="UCP010219"/>
</dbReference>
<keyword evidence="1" id="KW-0812">Transmembrane</keyword>
<gene>
    <name evidence="2" type="ORF">CQY22_006830</name>
</gene>
<comment type="caution">
    <text evidence="2">The sequence shown here is derived from an EMBL/GenBank/DDBJ whole genome shotgun (WGS) entry which is preliminary data.</text>
</comment>
<protein>
    <submittedName>
        <fullName evidence="2">DUF3159 domain-containing protein</fullName>
    </submittedName>
</protein>
<evidence type="ECO:0000313" key="2">
    <source>
        <dbReference type="EMBL" id="PIB76201.1"/>
    </source>
</evidence>
<dbReference type="Proteomes" id="UP000230551">
    <property type="component" value="Unassembled WGS sequence"/>
</dbReference>
<dbReference type="EMBL" id="PDCN02000006">
    <property type="protein sequence ID" value="PIB76201.1"/>
    <property type="molecule type" value="Genomic_DNA"/>
</dbReference>
<evidence type="ECO:0000256" key="1">
    <source>
        <dbReference type="SAM" id="Phobius"/>
    </source>
</evidence>
<feature type="transmembrane region" description="Helical" evidence="1">
    <location>
        <begin position="160"/>
        <end position="184"/>
    </location>
</feature>
<keyword evidence="1" id="KW-1133">Transmembrane helix</keyword>
<keyword evidence="3" id="KW-1185">Reference proteome</keyword>
<evidence type="ECO:0000313" key="3">
    <source>
        <dbReference type="Proteomes" id="UP000230551"/>
    </source>
</evidence>
<feature type="transmembrane region" description="Helical" evidence="1">
    <location>
        <begin position="30"/>
        <end position="50"/>
    </location>
</feature>
<name>A0A2G5PCY9_9MYCO</name>